<dbReference type="OrthoDB" id="9770482at2"/>
<dbReference type="EMBL" id="SJPV01000004">
    <property type="protein sequence ID" value="TWU38284.1"/>
    <property type="molecule type" value="Genomic_DNA"/>
</dbReference>
<dbReference type="SUPFAM" id="SSF53649">
    <property type="entry name" value="Alkaline phosphatase-like"/>
    <property type="match status" value="1"/>
</dbReference>
<dbReference type="EC" id="3.1.6.1" evidence="8"/>
<name>A0A5C6DQ37_9BACT</name>
<evidence type="ECO:0000256" key="2">
    <source>
        <dbReference type="ARBA" id="ARBA00022723"/>
    </source>
</evidence>
<dbReference type="GO" id="GO:0004065">
    <property type="term" value="F:arylsulfatase activity"/>
    <property type="evidence" value="ECO:0007669"/>
    <property type="project" value="UniProtKB-EC"/>
</dbReference>
<accession>A0A5C6DQ37</accession>
<keyword evidence="2" id="KW-0479">Metal-binding</keyword>
<dbReference type="PANTHER" id="PTHR42693">
    <property type="entry name" value="ARYLSULFATASE FAMILY MEMBER"/>
    <property type="match status" value="1"/>
</dbReference>
<evidence type="ECO:0000256" key="4">
    <source>
        <dbReference type="ARBA" id="ARBA00022837"/>
    </source>
</evidence>
<comment type="caution">
    <text evidence="8">The sequence shown here is derived from an EMBL/GenBank/DDBJ whole genome shotgun (WGS) entry which is preliminary data.</text>
</comment>
<dbReference type="AlphaFoldDB" id="A0A5C6DQ37"/>
<dbReference type="Gene3D" id="3.40.720.10">
    <property type="entry name" value="Alkaline Phosphatase, subunit A"/>
    <property type="match status" value="1"/>
</dbReference>
<feature type="domain" description="Sulfatase N-terminal" evidence="7">
    <location>
        <begin position="29"/>
        <end position="376"/>
    </location>
</feature>
<keyword evidence="6" id="KW-0732">Signal</keyword>
<evidence type="ECO:0000256" key="1">
    <source>
        <dbReference type="ARBA" id="ARBA00008779"/>
    </source>
</evidence>
<dbReference type="Proteomes" id="UP000319143">
    <property type="component" value="Unassembled WGS sequence"/>
</dbReference>
<evidence type="ECO:0000313" key="9">
    <source>
        <dbReference type="Proteomes" id="UP000319143"/>
    </source>
</evidence>
<dbReference type="PROSITE" id="PS00149">
    <property type="entry name" value="SULFATASE_2"/>
    <property type="match status" value="1"/>
</dbReference>
<keyword evidence="9" id="KW-1185">Reference proteome</keyword>
<feature type="region of interest" description="Disordered" evidence="5">
    <location>
        <begin position="475"/>
        <end position="496"/>
    </location>
</feature>
<dbReference type="Gene3D" id="3.30.1120.10">
    <property type="match status" value="1"/>
</dbReference>
<dbReference type="InterPro" id="IPR050738">
    <property type="entry name" value="Sulfatase"/>
</dbReference>
<dbReference type="CDD" id="cd16143">
    <property type="entry name" value="ARS_like"/>
    <property type="match status" value="1"/>
</dbReference>
<evidence type="ECO:0000256" key="3">
    <source>
        <dbReference type="ARBA" id="ARBA00022801"/>
    </source>
</evidence>
<proteinExistence type="inferred from homology"/>
<evidence type="ECO:0000256" key="5">
    <source>
        <dbReference type="SAM" id="MobiDB-lite"/>
    </source>
</evidence>
<evidence type="ECO:0000256" key="6">
    <source>
        <dbReference type="SAM" id="SignalP"/>
    </source>
</evidence>
<dbReference type="InterPro" id="IPR017850">
    <property type="entry name" value="Alkaline_phosphatase_core_sf"/>
</dbReference>
<sequence length="496" mass="54667" precursor="true">MNRIIFTHALSLVGLLVFSSGLNAAQETPNIVVILADDLGYGSVNCYGADVQHIRTPNIDRLAKEGMKFLDANTPGSVCSPTRYALLTGRYAWRGRLKHGVLSPPEGPLLIEPELLTLPKYLKEHGYQTAQVGKWHLGYTTLDIVEDLSAQPLAPGPRSLGFDYHFGVPNNIDWLPKVYVENETIWGLRSKGKSPYGRSSYKGQPYHGYDAPQRVTTKVNQDLSDNAQNWIAKAVRQNPEQPFFLYFAPVAVHNPIAPSEKWRGSSGVGAYGDYIHDVDHSVGEVLDALAYNGVLDETIVIFTSDNGGDTGQIEEQQARDKGFKNNGALKGDKHTIWEGGFKVPFVVRWPNVIPEGAQSDSMINIVDIFATLQEIVGGKVLNPQEAGADSFSFSSTLRGKDAEQSGRPTMVLNDVSGVVAIRKNEWKYIEDKILRPTPGGKPPRKPVPQLYNLKQDPEEASDVIAEFPEIAENMQETLDRIRAQGSERSASDAGRR</sequence>
<dbReference type="Pfam" id="PF00884">
    <property type="entry name" value="Sulfatase"/>
    <property type="match status" value="1"/>
</dbReference>
<dbReference type="GO" id="GO:0046872">
    <property type="term" value="F:metal ion binding"/>
    <property type="evidence" value="ECO:0007669"/>
    <property type="project" value="UniProtKB-KW"/>
</dbReference>
<dbReference type="InterPro" id="IPR000917">
    <property type="entry name" value="Sulfatase_N"/>
</dbReference>
<comment type="similarity">
    <text evidence="1">Belongs to the sulfatase family.</text>
</comment>
<keyword evidence="3 8" id="KW-0378">Hydrolase</keyword>
<gene>
    <name evidence="8" type="primary">atsA_42</name>
    <name evidence="8" type="ORF">Poly41_27600</name>
</gene>
<evidence type="ECO:0000313" key="8">
    <source>
        <dbReference type="EMBL" id="TWU38284.1"/>
    </source>
</evidence>
<dbReference type="InterPro" id="IPR024607">
    <property type="entry name" value="Sulfatase_CS"/>
</dbReference>
<evidence type="ECO:0000259" key="7">
    <source>
        <dbReference type="Pfam" id="PF00884"/>
    </source>
</evidence>
<keyword evidence="4" id="KW-0106">Calcium</keyword>
<organism evidence="8 9">
    <name type="scientific">Novipirellula artificiosorum</name>
    <dbReference type="NCBI Taxonomy" id="2528016"/>
    <lineage>
        <taxon>Bacteria</taxon>
        <taxon>Pseudomonadati</taxon>
        <taxon>Planctomycetota</taxon>
        <taxon>Planctomycetia</taxon>
        <taxon>Pirellulales</taxon>
        <taxon>Pirellulaceae</taxon>
        <taxon>Novipirellula</taxon>
    </lineage>
</organism>
<feature type="signal peptide" evidence="6">
    <location>
        <begin position="1"/>
        <end position="24"/>
    </location>
</feature>
<dbReference type="RefSeq" id="WP_146526622.1">
    <property type="nucleotide sequence ID" value="NZ_SJPV01000004.1"/>
</dbReference>
<dbReference type="PROSITE" id="PS00523">
    <property type="entry name" value="SULFATASE_1"/>
    <property type="match status" value="1"/>
</dbReference>
<protein>
    <submittedName>
        <fullName evidence="8">Arylsulfatase</fullName>
        <ecNumber evidence="8">3.1.6.1</ecNumber>
    </submittedName>
</protein>
<feature type="chain" id="PRO_5022833445" evidence="6">
    <location>
        <begin position="25"/>
        <end position="496"/>
    </location>
</feature>
<reference evidence="8 9" key="1">
    <citation type="submission" date="2019-02" db="EMBL/GenBank/DDBJ databases">
        <title>Deep-cultivation of Planctomycetes and their phenomic and genomic characterization uncovers novel biology.</title>
        <authorList>
            <person name="Wiegand S."/>
            <person name="Jogler M."/>
            <person name="Boedeker C."/>
            <person name="Pinto D."/>
            <person name="Vollmers J."/>
            <person name="Rivas-Marin E."/>
            <person name="Kohn T."/>
            <person name="Peeters S.H."/>
            <person name="Heuer A."/>
            <person name="Rast P."/>
            <person name="Oberbeckmann S."/>
            <person name="Bunk B."/>
            <person name="Jeske O."/>
            <person name="Meyerdierks A."/>
            <person name="Storesund J.E."/>
            <person name="Kallscheuer N."/>
            <person name="Luecker S."/>
            <person name="Lage O.M."/>
            <person name="Pohl T."/>
            <person name="Merkel B.J."/>
            <person name="Hornburger P."/>
            <person name="Mueller R.-W."/>
            <person name="Bruemmer F."/>
            <person name="Labrenz M."/>
            <person name="Spormann A.M."/>
            <person name="Op Den Camp H."/>
            <person name="Overmann J."/>
            <person name="Amann R."/>
            <person name="Jetten M.S.M."/>
            <person name="Mascher T."/>
            <person name="Medema M.H."/>
            <person name="Devos D.P."/>
            <person name="Kaster A.-K."/>
            <person name="Ovreas L."/>
            <person name="Rohde M."/>
            <person name="Galperin M.Y."/>
            <person name="Jogler C."/>
        </authorList>
    </citation>
    <scope>NUCLEOTIDE SEQUENCE [LARGE SCALE GENOMIC DNA]</scope>
    <source>
        <strain evidence="8 9">Poly41</strain>
    </source>
</reference>
<dbReference type="PANTHER" id="PTHR42693:SF53">
    <property type="entry name" value="ENDO-4-O-SULFATASE"/>
    <property type="match status" value="1"/>
</dbReference>